<dbReference type="Pfam" id="PF02518">
    <property type="entry name" value="HATPase_c"/>
    <property type="match status" value="1"/>
</dbReference>
<name>A0A4V1MAG9_9BACT</name>
<dbReference type="InterPro" id="IPR011712">
    <property type="entry name" value="Sig_transdc_His_kin_sub3_dim/P"/>
</dbReference>
<dbReference type="RefSeq" id="WP_129001588.1">
    <property type="nucleotide sequence ID" value="NZ_SDHZ01000001.1"/>
</dbReference>
<dbReference type="EMBL" id="SDHZ01000001">
    <property type="protein sequence ID" value="RXK85836.1"/>
    <property type="molecule type" value="Genomic_DNA"/>
</dbReference>
<keyword evidence="1" id="KW-0808">Transferase</keyword>
<evidence type="ECO:0000256" key="5">
    <source>
        <dbReference type="SAM" id="SignalP"/>
    </source>
</evidence>
<keyword evidence="8" id="KW-1185">Reference proteome</keyword>
<dbReference type="InterPro" id="IPR036890">
    <property type="entry name" value="HATPase_C_sf"/>
</dbReference>
<dbReference type="Gene3D" id="1.20.5.1930">
    <property type="match status" value="1"/>
</dbReference>
<gene>
    <name evidence="7" type="ORF">ESB13_03225</name>
</gene>
<keyword evidence="5" id="KW-0732">Signal</keyword>
<organism evidence="7 8">
    <name type="scientific">Filimonas effusa</name>
    <dbReference type="NCBI Taxonomy" id="2508721"/>
    <lineage>
        <taxon>Bacteria</taxon>
        <taxon>Pseudomonadati</taxon>
        <taxon>Bacteroidota</taxon>
        <taxon>Chitinophagia</taxon>
        <taxon>Chitinophagales</taxon>
        <taxon>Chitinophagaceae</taxon>
        <taxon>Filimonas</taxon>
    </lineage>
</organism>
<dbReference type="SMART" id="SM00028">
    <property type="entry name" value="TPR"/>
    <property type="match status" value="4"/>
</dbReference>
<sequence length="681" mass="76742">MRVTMKYRCIACSGFARFATLFFLVIYCSTRTFAQTATLENGPIFPEHQLLRDSNAIQKELKSARSLLESAPDSAIRKLYLSLKSSLSLNYNRGILKSLTDLGVFYHIHNQNAKAIAALQAALYYCDNTISGRNTAVNIYSAIAYRYLFLERNDSAAWYYYRALDEIDASHIKDPDILVNVYSQLILFWLNLNEDPEEQRPDDKYVATANAYLNKAEQLEVKNNITLGKIILSKGHIHYLMHRFDSARFHYHRFIALAKHPDMAVLSSSVTATYTNIARMFLIQKMPDSAILYSHKALQKFKEDGGLDSNLYISSRYNLGEAYNMQHKYQAAIDAALPALLAAETQGPSTQSAGHEILSEAYSGIGNYKLAWEHQKANSDIRDSISVHKSIQTISQMEMKYQMAERNKILTEKELALTSKDNKIKSQKLWIGGTLATTLLIILTGVLLRRQAIHKQKLDALQMQQEKDIALLQAMIDGEEKERNRLANELHDGIGGLLGAIRMQLGAALKTHQVNTQSGEFKHILLLLENAYDELRKTAHNLMPEVLQQEGLDIATSSFCDSIRKTDTLDVHYDTVGLIPRFRPNLELTLYRIIQELLHNIIKHARASEALVQLAFIGDCLSITVEDNGIGMPAAHTNTTQSGMGIKTIQERIRRMGGKFDISSAMEHGTSINIELHLADI</sequence>
<dbReference type="GO" id="GO:0016020">
    <property type="term" value="C:membrane"/>
    <property type="evidence" value="ECO:0007669"/>
    <property type="project" value="InterPro"/>
</dbReference>
<dbReference type="SUPFAM" id="SSF55874">
    <property type="entry name" value="ATPase domain of HSP90 chaperone/DNA topoisomerase II/histidine kinase"/>
    <property type="match status" value="1"/>
</dbReference>
<keyword evidence="4" id="KW-1133">Transmembrane helix</keyword>
<reference evidence="7 8" key="1">
    <citation type="submission" date="2019-01" db="EMBL/GenBank/DDBJ databases">
        <title>Filimonas sp. strain TTM-71.</title>
        <authorList>
            <person name="Chen W.-M."/>
        </authorList>
    </citation>
    <scope>NUCLEOTIDE SEQUENCE [LARGE SCALE GENOMIC DNA]</scope>
    <source>
        <strain evidence="7 8">TTM-71</strain>
    </source>
</reference>
<evidence type="ECO:0000259" key="6">
    <source>
        <dbReference type="PROSITE" id="PS50109"/>
    </source>
</evidence>
<feature type="signal peptide" evidence="5">
    <location>
        <begin position="1"/>
        <end position="34"/>
    </location>
</feature>
<evidence type="ECO:0000256" key="3">
    <source>
        <dbReference type="ARBA" id="ARBA00023012"/>
    </source>
</evidence>
<evidence type="ECO:0000313" key="7">
    <source>
        <dbReference type="EMBL" id="RXK85836.1"/>
    </source>
</evidence>
<dbReference type="InterPro" id="IPR050482">
    <property type="entry name" value="Sensor_HK_TwoCompSys"/>
</dbReference>
<feature type="transmembrane region" description="Helical" evidence="4">
    <location>
        <begin position="429"/>
        <end position="448"/>
    </location>
</feature>
<evidence type="ECO:0000256" key="4">
    <source>
        <dbReference type="SAM" id="Phobius"/>
    </source>
</evidence>
<dbReference type="GO" id="GO:0046983">
    <property type="term" value="F:protein dimerization activity"/>
    <property type="evidence" value="ECO:0007669"/>
    <property type="project" value="InterPro"/>
</dbReference>
<keyword evidence="2" id="KW-0418">Kinase</keyword>
<dbReference type="SMART" id="SM00387">
    <property type="entry name" value="HATPase_c"/>
    <property type="match status" value="1"/>
</dbReference>
<dbReference type="Proteomes" id="UP000290545">
    <property type="component" value="Unassembled WGS sequence"/>
</dbReference>
<protein>
    <submittedName>
        <fullName evidence="7">Tetratricopeptide repeat protein</fullName>
    </submittedName>
</protein>
<dbReference type="AlphaFoldDB" id="A0A4V1MAG9"/>
<proteinExistence type="predicted"/>
<dbReference type="InterPro" id="IPR019734">
    <property type="entry name" value="TPR_rpt"/>
</dbReference>
<dbReference type="PANTHER" id="PTHR24421">
    <property type="entry name" value="NITRATE/NITRITE SENSOR PROTEIN NARX-RELATED"/>
    <property type="match status" value="1"/>
</dbReference>
<dbReference type="CDD" id="cd16917">
    <property type="entry name" value="HATPase_UhpB-NarQ-NarX-like"/>
    <property type="match status" value="1"/>
</dbReference>
<dbReference type="Gene3D" id="1.25.40.10">
    <property type="entry name" value="Tetratricopeptide repeat domain"/>
    <property type="match status" value="2"/>
</dbReference>
<evidence type="ECO:0000256" key="2">
    <source>
        <dbReference type="ARBA" id="ARBA00022777"/>
    </source>
</evidence>
<feature type="chain" id="PRO_5020547803" evidence="5">
    <location>
        <begin position="35"/>
        <end position="681"/>
    </location>
</feature>
<accession>A0A4V1MAG9</accession>
<dbReference type="InterPro" id="IPR003594">
    <property type="entry name" value="HATPase_dom"/>
</dbReference>
<dbReference type="InterPro" id="IPR011990">
    <property type="entry name" value="TPR-like_helical_dom_sf"/>
</dbReference>
<dbReference type="Pfam" id="PF07730">
    <property type="entry name" value="HisKA_3"/>
    <property type="match status" value="1"/>
</dbReference>
<dbReference type="SUPFAM" id="SSF48452">
    <property type="entry name" value="TPR-like"/>
    <property type="match status" value="2"/>
</dbReference>
<dbReference type="Pfam" id="PF13424">
    <property type="entry name" value="TPR_12"/>
    <property type="match status" value="1"/>
</dbReference>
<dbReference type="OrthoDB" id="9778366at2"/>
<comment type="caution">
    <text evidence="7">The sequence shown here is derived from an EMBL/GenBank/DDBJ whole genome shotgun (WGS) entry which is preliminary data.</text>
</comment>
<evidence type="ECO:0000256" key="1">
    <source>
        <dbReference type="ARBA" id="ARBA00022679"/>
    </source>
</evidence>
<evidence type="ECO:0000313" key="8">
    <source>
        <dbReference type="Proteomes" id="UP000290545"/>
    </source>
</evidence>
<keyword evidence="4" id="KW-0812">Transmembrane</keyword>
<keyword evidence="4" id="KW-0472">Membrane</keyword>
<dbReference type="PROSITE" id="PS50109">
    <property type="entry name" value="HIS_KIN"/>
    <property type="match status" value="1"/>
</dbReference>
<dbReference type="Gene3D" id="3.30.565.10">
    <property type="entry name" value="Histidine kinase-like ATPase, C-terminal domain"/>
    <property type="match status" value="1"/>
</dbReference>
<dbReference type="InterPro" id="IPR005467">
    <property type="entry name" value="His_kinase_dom"/>
</dbReference>
<dbReference type="GO" id="GO:0000155">
    <property type="term" value="F:phosphorelay sensor kinase activity"/>
    <property type="evidence" value="ECO:0007669"/>
    <property type="project" value="InterPro"/>
</dbReference>
<feature type="domain" description="Histidine kinase" evidence="6">
    <location>
        <begin position="590"/>
        <end position="680"/>
    </location>
</feature>
<keyword evidence="3" id="KW-0902">Two-component regulatory system</keyword>